<dbReference type="RefSeq" id="WP_099556664.1">
    <property type="nucleotide sequence ID" value="NZ_LT960614.1"/>
</dbReference>
<evidence type="ECO:0000256" key="2">
    <source>
        <dbReference type="ARBA" id="ARBA00010735"/>
    </source>
</evidence>
<evidence type="ECO:0000313" key="9">
    <source>
        <dbReference type="EMBL" id="SON56259.1"/>
    </source>
</evidence>
<dbReference type="PANTHER" id="PTHR34979">
    <property type="entry name" value="INNER MEMBRANE PROTEIN YGAZ"/>
    <property type="match status" value="1"/>
</dbReference>
<feature type="transmembrane region" description="Helical" evidence="8">
    <location>
        <begin position="170"/>
        <end position="188"/>
    </location>
</feature>
<feature type="transmembrane region" description="Helical" evidence="8">
    <location>
        <begin position="20"/>
        <end position="39"/>
    </location>
</feature>
<dbReference type="OrthoDB" id="9803444at2"/>
<dbReference type="Pfam" id="PF03591">
    <property type="entry name" value="AzlC"/>
    <property type="match status" value="1"/>
</dbReference>
<feature type="transmembrane region" description="Helical" evidence="8">
    <location>
        <begin position="194"/>
        <end position="223"/>
    </location>
</feature>
<dbReference type="AlphaFoldDB" id="A0A2C9D7V9"/>
<name>A0A2C9D7V9_9HYPH</name>
<dbReference type="GO" id="GO:1903785">
    <property type="term" value="P:L-valine transmembrane transport"/>
    <property type="evidence" value="ECO:0007669"/>
    <property type="project" value="TreeGrafter"/>
</dbReference>
<keyword evidence="7 8" id="KW-0472">Membrane</keyword>
<keyword evidence="10" id="KW-1185">Reference proteome</keyword>
<dbReference type="Proteomes" id="UP000223606">
    <property type="component" value="Chromosome 1"/>
</dbReference>
<feature type="transmembrane region" description="Helical" evidence="8">
    <location>
        <begin position="51"/>
        <end position="71"/>
    </location>
</feature>
<comment type="similarity">
    <text evidence="2">Belongs to the AzlC family.</text>
</comment>
<feature type="transmembrane region" description="Helical" evidence="8">
    <location>
        <begin position="77"/>
        <end position="96"/>
    </location>
</feature>
<comment type="subcellular location">
    <subcellularLocation>
        <location evidence="1">Cell membrane</location>
        <topology evidence="1">Multi-pass membrane protein</topology>
    </subcellularLocation>
</comment>
<dbReference type="InterPro" id="IPR011606">
    <property type="entry name" value="Brnchd-chn_aa_trnsp_permease"/>
</dbReference>
<evidence type="ECO:0000256" key="5">
    <source>
        <dbReference type="ARBA" id="ARBA00022692"/>
    </source>
</evidence>
<reference evidence="10" key="1">
    <citation type="submission" date="2017-09" db="EMBL/GenBank/DDBJ databases">
        <title>Genome sequence of Nannocystis excedens DSM 71.</title>
        <authorList>
            <person name="Blom J."/>
        </authorList>
    </citation>
    <scope>NUCLEOTIDE SEQUENCE [LARGE SCALE GENOMIC DNA]</scope>
    <source>
        <strain evidence="10">type strain: E19</strain>
    </source>
</reference>
<keyword evidence="6 8" id="KW-1133">Transmembrane helix</keyword>
<protein>
    <submittedName>
        <fullName evidence="9">Inner membrane protein YgaZ</fullName>
    </submittedName>
</protein>
<dbReference type="GO" id="GO:0005886">
    <property type="term" value="C:plasma membrane"/>
    <property type="evidence" value="ECO:0007669"/>
    <property type="project" value="UniProtKB-SubCell"/>
</dbReference>
<proteinExistence type="inferred from homology"/>
<keyword evidence="3" id="KW-0813">Transport</keyword>
<evidence type="ECO:0000313" key="10">
    <source>
        <dbReference type="Proteomes" id="UP000223606"/>
    </source>
</evidence>
<dbReference type="PANTHER" id="PTHR34979:SF1">
    <property type="entry name" value="INNER MEMBRANE PROTEIN YGAZ"/>
    <property type="match status" value="1"/>
</dbReference>
<evidence type="ECO:0000256" key="7">
    <source>
        <dbReference type="ARBA" id="ARBA00023136"/>
    </source>
</evidence>
<organism evidence="9 10">
    <name type="scientific">Hartmannibacter diazotrophicus</name>
    <dbReference type="NCBI Taxonomy" id="1482074"/>
    <lineage>
        <taxon>Bacteria</taxon>
        <taxon>Pseudomonadati</taxon>
        <taxon>Pseudomonadota</taxon>
        <taxon>Alphaproteobacteria</taxon>
        <taxon>Hyphomicrobiales</taxon>
        <taxon>Pleomorphomonadaceae</taxon>
        <taxon>Hartmannibacter</taxon>
    </lineage>
</organism>
<sequence>MNTHVSQHGATALDEFRRGVVAVAPLAVAVIPFALILGANGAAKGLSVVEIGLMSAIVFAGSSQFLAIDLWREPVPVLSLGLAALLINLRHVLMSASLSGKMNHVPKWLRYLKVFFLADEIWALAEQHATRQRLTPAYYFGLAAPLYGAWVLLTMAGAALGSLIADPRAFGFDFAFTAVFIGLVAGFWKGRGSALVAATSAIVAIAVHTLVEGAWFVVAGALAGVAMAAITARQDAA</sequence>
<dbReference type="EMBL" id="LT960614">
    <property type="protein sequence ID" value="SON56259.1"/>
    <property type="molecule type" value="Genomic_DNA"/>
</dbReference>
<evidence type="ECO:0000256" key="6">
    <source>
        <dbReference type="ARBA" id="ARBA00022989"/>
    </source>
</evidence>
<evidence type="ECO:0000256" key="8">
    <source>
        <dbReference type="SAM" id="Phobius"/>
    </source>
</evidence>
<accession>A0A2C9D7V9</accession>
<keyword evidence="5 8" id="KW-0812">Transmembrane</keyword>
<keyword evidence="4" id="KW-1003">Cell membrane</keyword>
<evidence type="ECO:0000256" key="3">
    <source>
        <dbReference type="ARBA" id="ARBA00022448"/>
    </source>
</evidence>
<gene>
    <name evidence="9" type="primary">ygaZ</name>
    <name evidence="9" type="ORF">HDIA_2718</name>
</gene>
<feature type="transmembrane region" description="Helical" evidence="8">
    <location>
        <begin position="137"/>
        <end position="163"/>
    </location>
</feature>
<evidence type="ECO:0000256" key="1">
    <source>
        <dbReference type="ARBA" id="ARBA00004651"/>
    </source>
</evidence>
<evidence type="ECO:0000256" key="4">
    <source>
        <dbReference type="ARBA" id="ARBA00022475"/>
    </source>
</evidence>
<dbReference type="KEGG" id="hdi:HDIA_2718"/>